<dbReference type="AlphaFoldDB" id="A0A3B1BWE2"/>
<feature type="region of interest" description="Disordered" evidence="1">
    <location>
        <begin position="172"/>
        <end position="207"/>
    </location>
</feature>
<dbReference type="SUPFAM" id="SSF49785">
    <property type="entry name" value="Galactose-binding domain-like"/>
    <property type="match status" value="1"/>
</dbReference>
<dbReference type="InterPro" id="IPR008979">
    <property type="entry name" value="Galactose-bd-like_sf"/>
</dbReference>
<evidence type="ECO:0000259" key="2">
    <source>
        <dbReference type="Pfam" id="PF07589"/>
    </source>
</evidence>
<organism evidence="3">
    <name type="scientific">hydrothermal vent metagenome</name>
    <dbReference type="NCBI Taxonomy" id="652676"/>
    <lineage>
        <taxon>unclassified sequences</taxon>
        <taxon>metagenomes</taxon>
        <taxon>ecological metagenomes</taxon>
    </lineage>
</organism>
<protein>
    <recommendedName>
        <fullName evidence="2">Ice-binding protein C-terminal domain-containing protein</fullName>
    </recommendedName>
</protein>
<dbReference type="Pfam" id="PF07589">
    <property type="entry name" value="PEP-CTERM"/>
    <property type="match status" value="1"/>
</dbReference>
<dbReference type="EMBL" id="UOGC01000002">
    <property type="protein sequence ID" value="VAX15000.1"/>
    <property type="molecule type" value="Genomic_DNA"/>
</dbReference>
<feature type="compositionally biased region" description="Acidic residues" evidence="1">
    <location>
        <begin position="179"/>
        <end position="197"/>
    </location>
</feature>
<evidence type="ECO:0000313" key="3">
    <source>
        <dbReference type="EMBL" id="VAX15000.1"/>
    </source>
</evidence>
<dbReference type="NCBIfam" id="TIGR02595">
    <property type="entry name" value="PEP_CTERM"/>
    <property type="match status" value="1"/>
</dbReference>
<reference evidence="3" key="1">
    <citation type="submission" date="2018-06" db="EMBL/GenBank/DDBJ databases">
        <authorList>
            <person name="Zhirakovskaya E."/>
        </authorList>
    </citation>
    <scope>NUCLEOTIDE SEQUENCE</scope>
</reference>
<feature type="domain" description="Ice-binding protein C-terminal" evidence="2">
    <location>
        <begin position="246"/>
        <end position="269"/>
    </location>
</feature>
<name>A0A3B1BWE2_9ZZZZ</name>
<accession>A0A3B1BWE2</accession>
<dbReference type="InterPro" id="IPR013424">
    <property type="entry name" value="Ice-binding_C"/>
</dbReference>
<evidence type="ECO:0000256" key="1">
    <source>
        <dbReference type="SAM" id="MobiDB-lite"/>
    </source>
</evidence>
<sequence>MELNRLIFAPATGNGTKSMKYLGTAIVIVVLFAISTTANATSVTNVALNKQVTLDGIFFNPYTWGHGGSSYPTKPSTPSAMQALADTVTDGKFKHDGAQWNKKTVWWDTHHRPSAYVNIDLGGTFYLESFIVQADDNDAYLLEYWDLNVSNWATAWNVPNVDWRDGVNLWGMQTRPKDDDDDSDDDGDDDEKGDDDGDSRHVLGSPIKTTKLRLSGVGGDKYYSTSEIQAFGYKSHHDDDDNKSHDVPEPATLLLLGAGLVAGRAFRRK</sequence>
<gene>
    <name evidence="3" type="ORF">MNBD_NITROSPINAE01-1632</name>
</gene>
<proteinExistence type="predicted"/>